<evidence type="ECO:0000313" key="1">
    <source>
        <dbReference type="EMBL" id="KAF0724805.1"/>
    </source>
</evidence>
<dbReference type="AlphaFoldDB" id="A0A6G0WCX2"/>
<reference evidence="1 2" key="1">
    <citation type="submission" date="2019-07" db="EMBL/GenBank/DDBJ databases">
        <title>Genomics analysis of Aphanomyces spp. identifies a new class of oomycete effector associated with host adaptation.</title>
        <authorList>
            <person name="Gaulin E."/>
        </authorList>
    </citation>
    <scope>NUCLEOTIDE SEQUENCE [LARGE SCALE GENOMIC DNA]</scope>
    <source>
        <strain evidence="1 2">ATCC 201684</strain>
    </source>
</reference>
<organism evidence="1 2">
    <name type="scientific">Aphanomyces euteiches</name>
    <dbReference type="NCBI Taxonomy" id="100861"/>
    <lineage>
        <taxon>Eukaryota</taxon>
        <taxon>Sar</taxon>
        <taxon>Stramenopiles</taxon>
        <taxon>Oomycota</taxon>
        <taxon>Saprolegniomycetes</taxon>
        <taxon>Saprolegniales</taxon>
        <taxon>Verrucalvaceae</taxon>
        <taxon>Aphanomyces</taxon>
    </lineage>
</organism>
<protein>
    <submittedName>
        <fullName evidence="1">Uncharacterized protein</fullName>
    </submittedName>
</protein>
<evidence type="ECO:0000313" key="2">
    <source>
        <dbReference type="Proteomes" id="UP000481153"/>
    </source>
</evidence>
<gene>
    <name evidence="1" type="ORF">Ae201684_016555</name>
</gene>
<dbReference type="Proteomes" id="UP000481153">
    <property type="component" value="Unassembled WGS sequence"/>
</dbReference>
<keyword evidence="2" id="KW-1185">Reference proteome</keyword>
<proteinExistence type="predicted"/>
<dbReference type="EMBL" id="VJMJ01000261">
    <property type="protein sequence ID" value="KAF0724805.1"/>
    <property type="molecule type" value="Genomic_DNA"/>
</dbReference>
<sequence length="141" mass="15791">MDLRSVESTLMRHSNFKDWPHSSTTTSDTIARFAPSTNPSSVVGTEATSYVIDSVFSLSRVKQCYASYSSRSLDEFLNLTPATDTWANIEAMLSTKQASAKIFIRDEKLHRFDDEFRSGRHQSYSPVPPLGSLRLSSCSIE</sequence>
<accession>A0A6G0WCX2</accession>
<name>A0A6G0WCX2_9STRA</name>
<comment type="caution">
    <text evidence="1">The sequence shown here is derived from an EMBL/GenBank/DDBJ whole genome shotgun (WGS) entry which is preliminary data.</text>
</comment>